<keyword evidence="1" id="KW-0812">Transmembrane</keyword>
<dbReference type="AlphaFoldDB" id="A0A0F8YE84"/>
<dbReference type="EMBL" id="LAZR01057468">
    <property type="protein sequence ID" value="KKK72010.1"/>
    <property type="molecule type" value="Genomic_DNA"/>
</dbReference>
<name>A0A0F8YE84_9ZZZZ</name>
<accession>A0A0F8YE84</accession>
<keyword evidence="1" id="KW-0472">Membrane</keyword>
<protein>
    <submittedName>
        <fullName evidence="2">Uncharacterized protein</fullName>
    </submittedName>
</protein>
<dbReference type="Gene3D" id="1.20.5.2700">
    <property type="match status" value="1"/>
</dbReference>
<proteinExistence type="predicted"/>
<feature type="non-terminal residue" evidence="2">
    <location>
        <position position="1"/>
    </location>
</feature>
<gene>
    <name evidence="2" type="ORF">LCGC14_2908180</name>
</gene>
<organism evidence="2">
    <name type="scientific">marine sediment metagenome</name>
    <dbReference type="NCBI Taxonomy" id="412755"/>
    <lineage>
        <taxon>unclassified sequences</taxon>
        <taxon>metagenomes</taxon>
        <taxon>ecological metagenomes</taxon>
    </lineage>
</organism>
<sequence length="195" mass="21337">AENKTREKNAERGEVVDKIESFAIRAAMDQPLRVTYQFTATQEQVNGILAQLGSSVRRRAGATERFLAQSDRDSPLPPQSVAGLAGGFYFWSGDAEPARRAGELFRPAYEILKRKFFIDEIYQWTIDRVVLAAGGVIAWFDRNVVNDTGVDGSAGLGVFAGFGMKFLETGKLPNYALAIVTGVIVLAIVFMAVQV</sequence>
<evidence type="ECO:0000313" key="2">
    <source>
        <dbReference type="EMBL" id="KKK72010.1"/>
    </source>
</evidence>
<feature type="transmembrane region" description="Helical" evidence="1">
    <location>
        <begin position="174"/>
        <end position="193"/>
    </location>
</feature>
<keyword evidence="1" id="KW-1133">Transmembrane helix</keyword>
<comment type="caution">
    <text evidence="2">The sequence shown here is derived from an EMBL/GenBank/DDBJ whole genome shotgun (WGS) entry which is preliminary data.</text>
</comment>
<evidence type="ECO:0000256" key="1">
    <source>
        <dbReference type="SAM" id="Phobius"/>
    </source>
</evidence>
<reference evidence="2" key="1">
    <citation type="journal article" date="2015" name="Nature">
        <title>Complex archaea that bridge the gap between prokaryotes and eukaryotes.</title>
        <authorList>
            <person name="Spang A."/>
            <person name="Saw J.H."/>
            <person name="Jorgensen S.L."/>
            <person name="Zaremba-Niedzwiedzka K."/>
            <person name="Martijn J."/>
            <person name="Lind A.E."/>
            <person name="van Eijk R."/>
            <person name="Schleper C."/>
            <person name="Guy L."/>
            <person name="Ettema T.J."/>
        </authorList>
    </citation>
    <scope>NUCLEOTIDE SEQUENCE</scope>
</reference>